<evidence type="ECO:0000313" key="13">
    <source>
        <dbReference type="Proteomes" id="UP000032160"/>
    </source>
</evidence>
<comment type="subcellular location">
    <subcellularLocation>
        <location evidence="1 10">Cytoplasm</location>
    </subcellularLocation>
</comment>
<evidence type="ECO:0000256" key="6">
    <source>
        <dbReference type="ARBA" id="ARBA00022679"/>
    </source>
</evidence>
<dbReference type="PANTHER" id="PTHR23100">
    <property type="entry name" value="ARGININE BIOSYNTHESIS BIFUNCTIONAL PROTEIN ARGJ"/>
    <property type="match status" value="1"/>
</dbReference>
<keyword evidence="7 10" id="KW-0068">Autocatalytic cleavage</keyword>
<evidence type="ECO:0000256" key="5">
    <source>
        <dbReference type="ARBA" id="ARBA00022571"/>
    </source>
</evidence>
<keyword evidence="6 10" id="KW-0808">Transferase</keyword>
<feature type="binding site" evidence="10">
    <location>
        <position position="362"/>
    </location>
    <ligand>
        <name>substrate</name>
    </ligand>
</feature>
<evidence type="ECO:0000256" key="10">
    <source>
        <dbReference type="HAMAP-Rule" id="MF_01106"/>
    </source>
</evidence>
<feature type="compositionally biased region" description="Basic residues" evidence="11">
    <location>
        <begin position="19"/>
        <end position="31"/>
    </location>
</feature>
<evidence type="ECO:0000313" key="12">
    <source>
        <dbReference type="EMBL" id="CDO59141.1"/>
    </source>
</evidence>
<dbReference type="SUPFAM" id="SSF56266">
    <property type="entry name" value="DmpA/ArgJ-like"/>
    <property type="match status" value="1"/>
</dbReference>
<dbReference type="InterPro" id="IPR016117">
    <property type="entry name" value="ArgJ-like_dom_sf"/>
</dbReference>
<feature type="site" description="Involved in the stabilization of negative charge on the oxyanion by the formation of the oxyanion hole" evidence="10">
    <location>
        <position position="196"/>
    </location>
</feature>
<feature type="compositionally biased region" description="Low complexity" evidence="11">
    <location>
        <begin position="1"/>
        <end position="18"/>
    </location>
</feature>
<dbReference type="GO" id="GO:0004358">
    <property type="term" value="F:L-glutamate N-acetyltransferase activity, acting on acetyl-L-ornithine as donor"/>
    <property type="evidence" value="ECO:0007669"/>
    <property type="project" value="UniProtKB-UniRule"/>
</dbReference>
<keyword evidence="10" id="KW-0028">Amino-acid biosynthesis</keyword>
<dbReference type="EMBL" id="HG966617">
    <property type="protein sequence ID" value="CDO59141.1"/>
    <property type="molecule type" value="Genomic_DNA"/>
</dbReference>
<keyword evidence="8 10" id="KW-0511">Multifunctional enzyme</keyword>
<organism evidence="12 13">
    <name type="scientific">Candidatus Phaeomarinibacter ectocarpi</name>
    <dbReference type="NCBI Taxonomy" id="1458461"/>
    <lineage>
        <taxon>Bacteria</taxon>
        <taxon>Pseudomonadati</taxon>
        <taxon>Pseudomonadota</taxon>
        <taxon>Alphaproteobacteria</taxon>
        <taxon>Hyphomicrobiales</taxon>
        <taxon>Parvibaculaceae</taxon>
        <taxon>Candidatus Phaeomarinibacter</taxon>
    </lineage>
</organism>
<keyword evidence="5 10" id="KW-0055">Arginine biosynthesis</keyword>
<dbReference type="EC" id="2.3.1.1" evidence="10"/>
<dbReference type="HAMAP" id="MF_01106">
    <property type="entry name" value="ArgJ"/>
    <property type="match status" value="1"/>
</dbReference>
<dbReference type="AlphaFoldDB" id="X5MMD0"/>
<evidence type="ECO:0000256" key="8">
    <source>
        <dbReference type="ARBA" id="ARBA00023268"/>
    </source>
</evidence>
<dbReference type="KEGG" id="pect:BN1012_Phect927"/>
<evidence type="ECO:0000256" key="7">
    <source>
        <dbReference type="ARBA" id="ARBA00022813"/>
    </source>
</evidence>
<gene>
    <name evidence="10" type="primary">argJ</name>
    <name evidence="12" type="ORF">BN1012_Phect927</name>
</gene>
<comment type="pathway">
    <text evidence="10">Amino-acid biosynthesis; L-arginine biosynthesis; L-ornithine and N-acetyl-L-glutamate from L-glutamate and N(2)-acetyl-L-ornithine (cyclic): step 1/1.</text>
</comment>
<evidence type="ECO:0000256" key="9">
    <source>
        <dbReference type="ARBA" id="ARBA00023315"/>
    </source>
</evidence>
<feature type="region of interest" description="Disordered" evidence="11">
    <location>
        <begin position="1"/>
        <end position="83"/>
    </location>
</feature>
<dbReference type="PATRIC" id="fig|1458461.3.peg.927"/>
<sequence length="490" mass="50769">MAIKSRSSTSKGKTATSKVKGKARKAVKSARKMASPARATLQRKASAKKPARKKTAVAKPSGAGKKPASKPKNKSGLPVSPLAPAHFPDVADVPGLEMATSRAEIKYKAREDLLLAVMAPGTTVAGALTRSRTASAPVDWCRTNLESGEGRVLVSTSGNANAFTGRAGMETVKVTAAAAAKLAGVRQKDVFIGSTGVIGETMPNDKITGALPAAFDALKPGGFEMAARSIMTTDTFPKAASRTVEIDSSPVVISGIAKGSGMIAPDLATMLSYIFTNASISQRTLGALLDINLRDSFNAITVDSDTSTSDTVLLFATGRGPDGGTAPYAQITRPGDPKLRAFRQALSEVMHDLAMQVVRDGEGASKFISITVKGGESHNSARRIAMAVANSPLVKTAIAGQDANWGRVVMAVGKAGEPADRDKLSIGFGGVEVAKAGRAVDGYNEAPVAKHLKGQDIAIDIDVGVGQGEATVYTCDLTHGYISINADYRS</sequence>
<dbReference type="GO" id="GO:0005737">
    <property type="term" value="C:cytoplasm"/>
    <property type="evidence" value="ECO:0007669"/>
    <property type="project" value="UniProtKB-SubCell"/>
</dbReference>
<feature type="chain" id="PRO_5023262411" description="Arginine biosynthesis bifunctional protein ArgJ beta chain" evidence="10">
    <location>
        <begin position="269"/>
        <end position="490"/>
    </location>
</feature>
<dbReference type="NCBIfam" id="TIGR00120">
    <property type="entry name" value="ArgJ"/>
    <property type="match status" value="1"/>
</dbReference>
<dbReference type="InterPro" id="IPR042195">
    <property type="entry name" value="ArgJ_beta_C"/>
</dbReference>
<evidence type="ECO:0000256" key="3">
    <source>
        <dbReference type="ARBA" id="ARBA00011475"/>
    </source>
</evidence>
<evidence type="ECO:0000256" key="1">
    <source>
        <dbReference type="ARBA" id="ARBA00004496"/>
    </source>
</evidence>
<dbReference type="Gene3D" id="3.10.20.340">
    <property type="entry name" value="ArgJ beta chain, C-terminal domain"/>
    <property type="match status" value="1"/>
</dbReference>
<evidence type="ECO:0000256" key="4">
    <source>
        <dbReference type="ARBA" id="ARBA00022490"/>
    </source>
</evidence>
<evidence type="ECO:0000256" key="11">
    <source>
        <dbReference type="SAM" id="MobiDB-lite"/>
    </source>
</evidence>
<dbReference type="GO" id="GO:0006592">
    <property type="term" value="P:ornithine biosynthetic process"/>
    <property type="evidence" value="ECO:0007669"/>
    <property type="project" value="TreeGrafter"/>
</dbReference>
<dbReference type="PANTHER" id="PTHR23100:SF0">
    <property type="entry name" value="ARGININE BIOSYNTHESIS BIFUNCTIONAL PROTEIN ARGJ, MITOCHONDRIAL"/>
    <property type="match status" value="1"/>
</dbReference>
<keyword evidence="13" id="KW-1185">Reference proteome</keyword>
<evidence type="ECO:0000256" key="2">
    <source>
        <dbReference type="ARBA" id="ARBA00006774"/>
    </source>
</evidence>
<keyword evidence="9 10" id="KW-0012">Acyltransferase</keyword>
<comment type="subunit">
    <text evidence="3 10">Heterotetramer of two alpha and two beta chains.</text>
</comment>
<dbReference type="HOGENOM" id="CLU_027172_1_0_5"/>
<dbReference type="STRING" id="1458461.BN1012_Phect927"/>
<comment type="catalytic activity">
    <reaction evidence="10">
        <text>N(2)-acetyl-L-ornithine + L-glutamate = N-acetyl-L-glutamate + L-ornithine</text>
        <dbReference type="Rhea" id="RHEA:15349"/>
        <dbReference type="ChEBI" id="CHEBI:29985"/>
        <dbReference type="ChEBI" id="CHEBI:44337"/>
        <dbReference type="ChEBI" id="CHEBI:46911"/>
        <dbReference type="ChEBI" id="CHEBI:57805"/>
        <dbReference type="EC" id="2.3.1.35"/>
    </reaction>
</comment>
<comment type="pathway">
    <text evidence="10">Amino-acid biosynthesis; L-arginine biosynthesis; N(2)-acetyl-L-ornithine from L-glutamate: step 1/4.</text>
</comment>
<feature type="site" description="Involved in the stabilization of negative charge on the oxyanion by the formation of the oxyanion hole" evidence="10">
    <location>
        <position position="195"/>
    </location>
</feature>
<dbReference type="FunFam" id="3.10.20.340:FF:000003">
    <property type="entry name" value="Arginine biosynthesis bifunctional protein ArgJ"/>
    <property type="match status" value="1"/>
</dbReference>
<feature type="site" description="Cleavage; by autolysis" evidence="10">
    <location>
        <begin position="268"/>
        <end position="269"/>
    </location>
</feature>
<feature type="active site" description="Nucleophile" evidence="10">
    <location>
        <position position="269"/>
    </location>
</feature>
<dbReference type="UniPathway" id="UPA00068">
    <property type="reaction ID" value="UER00106"/>
</dbReference>
<feature type="compositionally biased region" description="Basic residues" evidence="11">
    <location>
        <begin position="45"/>
        <end position="56"/>
    </location>
</feature>
<feature type="chain" id="PRO_5023262410" description="Arginine biosynthesis bifunctional protein ArgJ alpha chain" evidence="10">
    <location>
        <begin position="1"/>
        <end position="268"/>
    </location>
</feature>
<protein>
    <recommendedName>
        <fullName evidence="10">Arginine biosynthesis bifunctional protein ArgJ</fullName>
    </recommendedName>
    <domain>
        <recommendedName>
            <fullName evidence="10">Glutamate N-acetyltransferase</fullName>
            <ecNumber evidence="10">2.3.1.35</ecNumber>
        </recommendedName>
        <alternativeName>
            <fullName evidence="10">Ornithine acetyltransferase</fullName>
            <shortName evidence="10">OATase</shortName>
        </alternativeName>
        <alternativeName>
            <fullName evidence="10">Ornithine transacetylase</fullName>
        </alternativeName>
    </domain>
    <domain>
        <recommendedName>
            <fullName evidence="10">Amino-acid acetyltransferase</fullName>
            <ecNumber evidence="10">2.3.1.1</ecNumber>
        </recommendedName>
        <alternativeName>
            <fullName evidence="10">N-acetylglutamate synthase</fullName>
            <shortName evidence="10">AGSase</shortName>
        </alternativeName>
    </domain>
    <component>
        <recommendedName>
            <fullName evidence="10">Arginine biosynthesis bifunctional protein ArgJ alpha chain</fullName>
        </recommendedName>
    </component>
    <component>
        <recommendedName>
            <fullName evidence="10">Arginine biosynthesis bifunctional protein ArgJ beta chain</fullName>
        </recommendedName>
    </component>
</protein>
<feature type="binding site" evidence="10">
    <location>
        <position position="269"/>
    </location>
    <ligand>
        <name>substrate</name>
    </ligand>
</feature>
<proteinExistence type="inferred from homology"/>
<feature type="binding site" evidence="10">
    <location>
        <position position="485"/>
    </location>
    <ligand>
        <name>substrate</name>
    </ligand>
</feature>
<dbReference type="InterPro" id="IPR002813">
    <property type="entry name" value="Arg_biosynth_ArgJ"/>
</dbReference>
<dbReference type="CDD" id="cd02152">
    <property type="entry name" value="OAT"/>
    <property type="match status" value="1"/>
</dbReference>
<reference evidence="12 13" key="1">
    <citation type="journal article" date="2014" name="Front. Genet.">
        <title>Genome and metabolic network of "Candidatus Phaeomarinobacter ectocarpi" Ec32, a new candidate genus of Alphaproteobacteria frequently associated with brown algae.</title>
        <authorList>
            <person name="Dittami S.M."/>
            <person name="Barbeyron T."/>
            <person name="Boyen C."/>
            <person name="Cambefort J."/>
            <person name="Collet G."/>
            <person name="Delage L."/>
            <person name="Gobet A."/>
            <person name="Groisillier A."/>
            <person name="Leblanc C."/>
            <person name="Michel G."/>
            <person name="Scornet D."/>
            <person name="Siegel A."/>
            <person name="Tapia J.E."/>
            <person name="Tonon T."/>
        </authorList>
    </citation>
    <scope>NUCLEOTIDE SEQUENCE [LARGE SCALE GENOMIC DNA]</scope>
    <source>
        <strain evidence="12 13">Ec32</strain>
    </source>
</reference>
<comment type="function">
    <text evidence="10">Catalyzes two activities which are involved in the cyclic version of arginine biosynthesis: the synthesis of N-acetylglutamate from glutamate and acetyl-CoA as the acetyl donor, and of ornithine by transacetylation between N(2)-acetylornithine and glutamate.</text>
</comment>
<dbReference type="GO" id="GO:0006526">
    <property type="term" value="P:L-arginine biosynthetic process"/>
    <property type="evidence" value="ECO:0007669"/>
    <property type="project" value="UniProtKB-UniRule"/>
</dbReference>
<dbReference type="RefSeq" id="WP_244442901.1">
    <property type="nucleotide sequence ID" value="NZ_HG966617.1"/>
</dbReference>
<name>X5MMD0_9HYPH</name>
<feature type="binding site" evidence="10">
    <location>
        <position position="490"/>
    </location>
    <ligand>
        <name>substrate</name>
    </ligand>
</feature>
<accession>X5MMD0</accession>
<dbReference type="Proteomes" id="UP000032160">
    <property type="component" value="Chromosome I"/>
</dbReference>
<feature type="binding site" evidence="10">
    <location>
        <position position="232"/>
    </location>
    <ligand>
        <name>substrate</name>
    </ligand>
</feature>
<feature type="binding site" evidence="10">
    <location>
        <position position="258"/>
    </location>
    <ligand>
        <name>substrate</name>
    </ligand>
</feature>
<dbReference type="GO" id="GO:0004042">
    <property type="term" value="F:L-glutamate N-acetyltransferase activity"/>
    <property type="evidence" value="ECO:0007669"/>
    <property type="project" value="UniProtKB-UniRule"/>
</dbReference>
<dbReference type="Gene3D" id="3.60.70.12">
    <property type="entry name" value="L-amino peptidase D-ALA esterase/amidase"/>
    <property type="match status" value="1"/>
</dbReference>
<dbReference type="NCBIfam" id="NF003802">
    <property type="entry name" value="PRK05388.1"/>
    <property type="match status" value="1"/>
</dbReference>
<keyword evidence="4 10" id="KW-0963">Cytoplasm</keyword>
<dbReference type="EC" id="2.3.1.35" evidence="10"/>
<dbReference type="Pfam" id="PF01960">
    <property type="entry name" value="ArgJ"/>
    <property type="match status" value="1"/>
</dbReference>
<comment type="similarity">
    <text evidence="2 10">Belongs to the ArgJ family.</text>
</comment>
<comment type="catalytic activity">
    <reaction evidence="10">
        <text>L-glutamate + acetyl-CoA = N-acetyl-L-glutamate + CoA + H(+)</text>
        <dbReference type="Rhea" id="RHEA:24292"/>
        <dbReference type="ChEBI" id="CHEBI:15378"/>
        <dbReference type="ChEBI" id="CHEBI:29985"/>
        <dbReference type="ChEBI" id="CHEBI:44337"/>
        <dbReference type="ChEBI" id="CHEBI:57287"/>
        <dbReference type="ChEBI" id="CHEBI:57288"/>
        <dbReference type="EC" id="2.3.1.1"/>
    </reaction>
</comment>